<dbReference type="PROSITE" id="PS01124">
    <property type="entry name" value="HTH_ARAC_FAMILY_2"/>
    <property type="match status" value="1"/>
</dbReference>
<accession>A0ABP9ZVG1</accession>
<name>A0ABP9ZVG1_9GAMM</name>
<keyword evidence="6" id="KW-1185">Reference proteome</keyword>
<dbReference type="SMART" id="SM00342">
    <property type="entry name" value="HTH_ARAC"/>
    <property type="match status" value="1"/>
</dbReference>
<evidence type="ECO:0000313" key="6">
    <source>
        <dbReference type="Proteomes" id="UP001481413"/>
    </source>
</evidence>
<dbReference type="SUPFAM" id="SSF46689">
    <property type="entry name" value="Homeodomain-like"/>
    <property type="match status" value="1"/>
</dbReference>
<evidence type="ECO:0000256" key="3">
    <source>
        <dbReference type="ARBA" id="ARBA00023163"/>
    </source>
</evidence>
<dbReference type="Pfam" id="PF12625">
    <property type="entry name" value="Arabinose_bd"/>
    <property type="match status" value="1"/>
</dbReference>
<evidence type="ECO:0000256" key="2">
    <source>
        <dbReference type="ARBA" id="ARBA00023125"/>
    </source>
</evidence>
<dbReference type="PANTHER" id="PTHR47894">
    <property type="entry name" value="HTH-TYPE TRANSCRIPTIONAL REGULATOR GADX"/>
    <property type="match status" value="1"/>
</dbReference>
<dbReference type="PRINTS" id="PR00032">
    <property type="entry name" value="HTHARAC"/>
</dbReference>
<dbReference type="Proteomes" id="UP001481413">
    <property type="component" value="Unassembled WGS sequence"/>
</dbReference>
<evidence type="ECO:0000259" key="4">
    <source>
        <dbReference type="PROSITE" id="PS01124"/>
    </source>
</evidence>
<dbReference type="PROSITE" id="PS00041">
    <property type="entry name" value="HTH_ARAC_FAMILY_1"/>
    <property type="match status" value="1"/>
</dbReference>
<keyword evidence="3" id="KW-0804">Transcription</keyword>
<gene>
    <name evidence="5" type="ORF">NBRC116585_01910</name>
</gene>
<keyword evidence="2" id="KW-0238">DNA-binding</keyword>
<comment type="caution">
    <text evidence="5">The sequence shown here is derived from an EMBL/GenBank/DDBJ whole genome shotgun (WGS) entry which is preliminary data.</text>
</comment>
<evidence type="ECO:0000256" key="1">
    <source>
        <dbReference type="ARBA" id="ARBA00023015"/>
    </source>
</evidence>
<evidence type="ECO:0000313" key="5">
    <source>
        <dbReference type="EMBL" id="GAA6144074.1"/>
    </source>
</evidence>
<reference evidence="5 6" key="1">
    <citation type="submission" date="2024-04" db="EMBL/GenBank/DDBJ databases">
        <title>Draft genome sequence of Thalassolituus maritimus NBRC 116585.</title>
        <authorList>
            <person name="Miyakawa T."/>
            <person name="Kusuya Y."/>
            <person name="Miura T."/>
        </authorList>
    </citation>
    <scope>NUCLEOTIDE SEQUENCE [LARGE SCALE GENOMIC DNA]</scope>
    <source>
        <strain evidence="5 6">5NW40-0001</strain>
    </source>
</reference>
<dbReference type="Pfam" id="PF12833">
    <property type="entry name" value="HTH_18"/>
    <property type="match status" value="1"/>
</dbReference>
<proteinExistence type="predicted"/>
<organism evidence="5 6">
    <name type="scientific">Thalassolituus maritimus</name>
    <dbReference type="NCBI Taxonomy" id="484498"/>
    <lineage>
        <taxon>Bacteria</taxon>
        <taxon>Pseudomonadati</taxon>
        <taxon>Pseudomonadota</taxon>
        <taxon>Gammaproteobacteria</taxon>
        <taxon>Oceanospirillales</taxon>
        <taxon>Oceanospirillaceae</taxon>
        <taxon>Thalassolituus</taxon>
    </lineage>
</organism>
<protein>
    <submittedName>
        <fullName evidence="5">AraC family transcriptional regulator</fullName>
    </submittedName>
</protein>
<dbReference type="InterPro" id="IPR018060">
    <property type="entry name" value="HTH_AraC"/>
</dbReference>
<keyword evidence="1" id="KW-0805">Transcription regulation</keyword>
<dbReference type="InterPro" id="IPR032687">
    <property type="entry name" value="AraC-type_N"/>
</dbReference>
<dbReference type="InterPro" id="IPR020449">
    <property type="entry name" value="Tscrpt_reg_AraC-type_HTH"/>
</dbReference>
<dbReference type="InterPro" id="IPR009057">
    <property type="entry name" value="Homeodomain-like_sf"/>
</dbReference>
<dbReference type="PANTHER" id="PTHR47894:SF1">
    <property type="entry name" value="HTH-TYPE TRANSCRIPTIONAL REGULATOR VQSM"/>
    <property type="match status" value="1"/>
</dbReference>
<dbReference type="EMBL" id="BAABWH010000001">
    <property type="protein sequence ID" value="GAA6144074.1"/>
    <property type="molecule type" value="Genomic_DNA"/>
</dbReference>
<feature type="domain" description="HTH araC/xylS-type" evidence="4">
    <location>
        <begin position="238"/>
        <end position="336"/>
    </location>
</feature>
<dbReference type="RefSeq" id="WP_353293022.1">
    <property type="nucleotide sequence ID" value="NZ_BAABWH010000001.1"/>
</dbReference>
<dbReference type="Gene3D" id="1.10.10.60">
    <property type="entry name" value="Homeodomain-like"/>
    <property type="match status" value="1"/>
</dbReference>
<dbReference type="InterPro" id="IPR018062">
    <property type="entry name" value="HTH_AraC-typ_CS"/>
</dbReference>
<sequence>MSTSPANTMTTAALQPLLRLLESKGISSRELLGSLGLDAPSVTSATQRISINHFDQLLEQASRLLDDPAIGLAAGQRLEMPSFYLLGFLISSCQTGREALAVLRRYYALISDSRAPDFFIGQDSIKIVFYVTEGTTFGSQTRSEFIASGIHTAGQAIGGSYYQLQALGFRHPPPQHKDRLQRFFDVPIQYNQAQNWVSFSSKHLDSPLAYANPQLFSMLRNEAEQALARFSDLKTFSQRVMHILYQWPETVPMTKDAVAELLSTSSRTLTRRLQEEDCQFSTLVREVRLEKAKVALKSARTDVQQLALDLGFSDRRGFERAFKQWTGVTPAAYRRQQLASLKESLSEERAEENFD</sequence>